<dbReference type="GO" id="GO:0004842">
    <property type="term" value="F:ubiquitin-protein transferase activity"/>
    <property type="evidence" value="ECO:0007669"/>
    <property type="project" value="InterPro"/>
</dbReference>
<dbReference type="Proteomes" id="UP000663844">
    <property type="component" value="Unassembled WGS sequence"/>
</dbReference>
<proteinExistence type="predicted"/>
<dbReference type="Gene3D" id="3.40.50.300">
    <property type="entry name" value="P-loop containing nucleotide triphosphate hydrolases"/>
    <property type="match status" value="1"/>
</dbReference>
<gene>
    <name evidence="2" type="ORF">JYZ213_LOCUS38027</name>
    <name evidence="3" type="ORF">OXD698_LOCUS4137</name>
</gene>
<feature type="compositionally biased region" description="Basic residues" evidence="1">
    <location>
        <begin position="2621"/>
        <end position="2630"/>
    </location>
</feature>
<feature type="compositionally biased region" description="Low complexity" evidence="1">
    <location>
        <begin position="2579"/>
        <end position="2593"/>
    </location>
</feature>
<dbReference type="GO" id="GO:0016887">
    <property type="term" value="F:ATP hydrolysis activity"/>
    <property type="evidence" value="ECO:0007669"/>
    <property type="project" value="InterPro"/>
</dbReference>
<comment type="caution">
    <text evidence="2">The sequence shown here is derived from an EMBL/GenBank/DDBJ whole genome shotgun (WGS) entry which is preliminary data.</text>
</comment>
<evidence type="ECO:0000313" key="3">
    <source>
        <dbReference type="EMBL" id="CAF3555314.1"/>
    </source>
</evidence>
<dbReference type="EMBL" id="CAJOAZ010000153">
    <property type="protein sequence ID" value="CAF3555314.1"/>
    <property type="molecule type" value="Genomic_DNA"/>
</dbReference>
<dbReference type="InterPro" id="IPR031248">
    <property type="entry name" value="RNF213"/>
</dbReference>
<feature type="region of interest" description="Disordered" evidence="1">
    <location>
        <begin position="2578"/>
        <end position="2630"/>
    </location>
</feature>
<dbReference type="EMBL" id="CAJNOG010001072">
    <property type="protein sequence ID" value="CAF1405391.1"/>
    <property type="molecule type" value="Genomic_DNA"/>
</dbReference>
<reference evidence="2" key="1">
    <citation type="submission" date="2021-02" db="EMBL/GenBank/DDBJ databases">
        <authorList>
            <person name="Nowell W R."/>
        </authorList>
    </citation>
    <scope>NUCLEOTIDE SEQUENCE</scope>
</reference>
<dbReference type="SUPFAM" id="SSF52540">
    <property type="entry name" value="P-loop containing nucleoside triphosphate hydrolases"/>
    <property type="match status" value="1"/>
</dbReference>
<evidence type="ECO:0000313" key="4">
    <source>
        <dbReference type="Proteomes" id="UP000663845"/>
    </source>
</evidence>
<name>A0A815LAN1_9BILA</name>
<sequence>MVFLGACNPQRRKTEKIEDDDNIGIKKDVFAVQRLTHVVGHIPLLYTVVPIPETMLEYVWDYGFLDDETENKYIKTMLNSCKLLASNSIWFDCTVSLIATSQRFFRNLEDTSSVSLRDVARFCRLYNWYQNLIIAREGNQPLTQTQINVYQRSTLMALLCCYYFRIKSSKDRQTYIRTIQEQIKSHLPNLIKTDSFLQELLRDEQNKLIDGMELPADTATNRALTDNIFVLVACIVNKIPVILCGKPGCSKTSSVQIIISNLKGKKSKVSYFRTLPELITVSYQGSQNCTSESVVKVFKRAEKYLQATNDTDQLLPVIVFDEIGLAELSPHNPLKVLHSELEVESCRYGFVGLSNWRLDASKMNRAIYVSCPEPDINDLQLTAKTILKSMLASQGQGIRLSESIIHGLADAYADLHQHIDRDDQYNNYFGLRDYYALIKGVVQDSIRAREDPFISIRRQLSVNFDGIFNGSRFMWNKFCQCIKRNYLINTYPSPKFKTLLDECLTRRSGRYLMLIAETESVIDYVERHIIAHDQTQSVHILTGSCFSGDLISDTIYTEPYNYRVLMDIILYAEANTTLLMRRMGHLYDNLYDLFNQNFAISAGKKYCRIPLGPLYHPRCLVHENFYCVVFILKQDLSKCDPPFLSRFEKHIIDMDTLIHPCQKAVTSELLTWLADLLATNINKHFPLLQHLFVNFNSDYICNLVIDAYDQFNVPIDHRHDYTDAVMAYCKDKLILSSSFDLPLVLSLRSGDKEKSDLLIEQYYDVHSHLSFSKLIEQTANEEQMPIPNQIIYTYTQLHDVINYVEKSSNVQEAKLGNFKTEDELNRAVRSHYQSTTQPRLLLIRVDYHLEHKHVLLLKHILLNQRIEHSNRGVWIIFHIQRNMLHQMTNQVLFNGWNIFMIENLSEHKLIPREILSDPSYLKIIMHEDFRLSQCAFAQRVDHCLTKFRYIVTHKQYEANINHRRDDIIKAINADEASLSLTIQEYLEVLINRIPSHFRDWRRDLLTNGMTIGASRSVSGAIQHTISLFYDNYLFLLFSHLEKHGFIDAYLFLMSKAKSNIHDYLESIWRGCLTSVIESVDVTMMNIDVMELALTFELHLPCARAEYEHIRRIRDMTKKYCEKVEKMSAGDENSAMLDMFSIDHLNTMSVYKENFGTIVQNPEIFEHYYHDQLLLALEEAKIHRLSTAFVQQLLTTNPVRTKTDLLKELLDNHTELIEILRLFETAIEVIGEDVLTTEVLKQQLIIDDPVGFTRNNSITEFYRLVMKEHHFYLVPPRTLECNDEPLECTGDPLIEVSLMNLIELVLSSTSIDRIQNIEQLNTAYGRIVQDILSLQRYSVDNLEKLRSFASLVRCITAVLPDSRALDVFKQACRRTNYDVKYTSCEAIHQFIDYLRDVINSNGEKANDKVIRDTLLKLENEFMKNWLVDHEDQYCDVLKSINRSDSDLWQYSARIFTVVDKKLNLLLKVKKNSGRILENVEELQQFDDYIHLLNDSTRKIERLMVNRIHMRLVLSVQGQWAVENTLKKEFTFFEENIRQIENEQVNHGWRLISLTAWLKYYTHLYAFALNNDSKAEVMENIDRLLTRDMSRFGSTLKLFTIKQLCQLSKVSVNGLRDIFTNRTCTWIRPIIAQSNGQQTQEIRHNLILPTPLFECHDEFIRVDNILSHHADISHLQQLIVDCSNRQDSAYCFFIWFIHFYSRFYMADIRPNYSLRQLIEEELSEEFVSCFEPIGHKLLIGLCTNFNNSSYFSLDPTMNETEVHQRMLVLNIAALLLSFKALGYRSQLGSLLFDKDHKMPQDYTQYLQTSVCLPGMICNDPVITQMIDVRAQVQERLRLNKISARGKYIFQCSNECLWMFYFENCGRANDRSLCPLCQKPIGTVQEGILIQRDPPQVQMTIEQAFEFIENYIEKFRRTTQYGYYNIKSVDESNTGEKPDHLALTISFRFTHMFTHAVLLFLHELDLLSNFTLPNHDYFREHLEKDYILFGQQLADSEQSIIWLFKVLNHMIGNLFSVTNFLDSNTSVIQLEKHIEQNLILPNIRSVTDEINQYKLAYANFVQKGDEEVMFDVFIDELREDEERYPFLNFFNITTVYTVNPLDEFLVKIRLIPDVDKTYPVTAFLMKRLDIYTNIQHLYSIVAFTNYLIEKYNYRIKRIDAAENTIDYYLRKDDPDYEIVLQLYKNFVHAWYSLTFDKVQFGCQTASLDRSHQQKDFAKHSKFATVLLNTSKDMSSIALAGCLRKLGELQNEIVNFYHGNIYADTTKMKRMVSLQTVQREHILYLDASEISTKLITNGFTINYIYGKSKEIIYDYEEIESTLRNMISGLPLIDMDNLHYLNYQFELYAENSSLINQVRARVKQELLDIDERAKLQSLIQDMSNDMILNYLGSLDYIFTYLSNIDIGDSEHSPSIEAFIRNNVSSAVCLNENVLRRPPFSTINLKHIIDLYELLEECAFDQILRNYIKFELSEESFRIEERTELIDIFYRMTLGKETLAECFRSINCWISMLKRLIIRVLMSTSVSTDVPLQLYLERTDLWTGNVTERDIQSIEVSDTVLLKHTYVILRGLERRPEQTISDTMQQNNQNQNDDNSNPQTSVGQIHQAKAWMPTTSSVPIEITEKKKSGKKLRDKN</sequence>
<dbReference type="InterPro" id="IPR027417">
    <property type="entry name" value="P-loop_NTPase"/>
</dbReference>
<organism evidence="2 4">
    <name type="scientific">Adineta steineri</name>
    <dbReference type="NCBI Taxonomy" id="433720"/>
    <lineage>
        <taxon>Eukaryota</taxon>
        <taxon>Metazoa</taxon>
        <taxon>Spiralia</taxon>
        <taxon>Gnathifera</taxon>
        <taxon>Rotifera</taxon>
        <taxon>Eurotatoria</taxon>
        <taxon>Bdelloidea</taxon>
        <taxon>Adinetida</taxon>
        <taxon>Adinetidae</taxon>
        <taxon>Adineta</taxon>
    </lineage>
</organism>
<dbReference type="PANTHER" id="PTHR22605:SF1">
    <property type="entry name" value="RZ-TYPE DOMAIN-CONTAINING PROTEIN"/>
    <property type="match status" value="1"/>
</dbReference>
<evidence type="ECO:0000313" key="2">
    <source>
        <dbReference type="EMBL" id="CAF1405391.1"/>
    </source>
</evidence>
<protein>
    <submittedName>
        <fullName evidence="2">Uncharacterized protein</fullName>
    </submittedName>
</protein>
<dbReference type="Proteomes" id="UP000663845">
    <property type="component" value="Unassembled WGS sequence"/>
</dbReference>
<accession>A0A815LAN1</accession>
<evidence type="ECO:0000256" key="1">
    <source>
        <dbReference type="SAM" id="MobiDB-lite"/>
    </source>
</evidence>
<dbReference type="PANTHER" id="PTHR22605">
    <property type="entry name" value="RZ-TYPE DOMAIN-CONTAINING PROTEIN"/>
    <property type="match status" value="1"/>
</dbReference>